<accession>A0A0C2CTA2</accession>
<dbReference type="PROSITE" id="PS51257">
    <property type="entry name" value="PROKAR_LIPOPROTEIN"/>
    <property type="match status" value="1"/>
</dbReference>
<proteinExistence type="predicted"/>
<organism evidence="2 3">
    <name type="scientific">Enhygromyxa salina</name>
    <dbReference type="NCBI Taxonomy" id="215803"/>
    <lineage>
        <taxon>Bacteria</taxon>
        <taxon>Pseudomonadati</taxon>
        <taxon>Myxococcota</taxon>
        <taxon>Polyangia</taxon>
        <taxon>Nannocystales</taxon>
        <taxon>Nannocystaceae</taxon>
        <taxon>Enhygromyxa</taxon>
    </lineage>
</organism>
<feature type="compositionally biased region" description="Low complexity" evidence="1">
    <location>
        <begin position="74"/>
        <end position="88"/>
    </location>
</feature>
<dbReference type="AlphaFoldDB" id="A0A0C2CTA2"/>
<dbReference type="EMBL" id="JMCC02000074">
    <property type="protein sequence ID" value="KIG14396.1"/>
    <property type="molecule type" value="Genomic_DNA"/>
</dbReference>
<name>A0A0C2CTA2_9BACT</name>
<dbReference type="RefSeq" id="WP_146660656.1">
    <property type="nucleotide sequence ID" value="NZ_JMCC02000074.1"/>
</dbReference>
<dbReference type="Proteomes" id="UP000031599">
    <property type="component" value="Unassembled WGS sequence"/>
</dbReference>
<feature type="compositionally biased region" description="Acidic residues" evidence="1">
    <location>
        <begin position="58"/>
        <end position="73"/>
    </location>
</feature>
<reference evidence="2 3" key="1">
    <citation type="submission" date="2014-12" db="EMBL/GenBank/DDBJ databases">
        <title>Genome assembly of Enhygromyxa salina DSM 15201.</title>
        <authorList>
            <person name="Sharma G."/>
            <person name="Subramanian S."/>
        </authorList>
    </citation>
    <scope>NUCLEOTIDE SEQUENCE [LARGE SCALE GENOMIC DNA]</scope>
    <source>
        <strain evidence="2 3">DSM 15201</strain>
    </source>
</reference>
<feature type="compositionally biased region" description="Low complexity" evidence="1">
    <location>
        <begin position="44"/>
        <end position="53"/>
    </location>
</feature>
<gene>
    <name evidence="2" type="ORF">DB30_06871</name>
</gene>
<feature type="region of interest" description="Disordered" evidence="1">
    <location>
        <begin position="37"/>
        <end position="89"/>
    </location>
</feature>
<comment type="caution">
    <text evidence="2">The sequence shown here is derived from an EMBL/GenBank/DDBJ whole genome shotgun (WGS) entry which is preliminary data.</text>
</comment>
<sequence length="287" mass="30419">MKEAMNEPMMRSHLRFPTLLSLATGLALTLAACDGPDKQIGQLDGDSGASGESGESGESGDSDESGDWDESGDSSDTSSSDDTGADDSCAPALADLQQKLADEQDNGNSCALVLRFTYESAEFLGWHINCAPPTPDLSLDEAQMMSAWPGDDESGTEDAYVLYTEPGDFGGVTYISKRSGMLFEGSIVWGGMGDILHPEHVEDPLMLGTGCLDTQPPAAVEVWAYNFVGGDLQVLPDESSAVWDVLWDTAALYAVTPGSTIAMIAYPRSVGDFVSDVAEFVVIIDYP</sequence>
<protein>
    <submittedName>
        <fullName evidence="2">Uncharacterized protein</fullName>
    </submittedName>
</protein>
<evidence type="ECO:0000313" key="2">
    <source>
        <dbReference type="EMBL" id="KIG14396.1"/>
    </source>
</evidence>
<evidence type="ECO:0000313" key="3">
    <source>
        <dbReference type="Proteomes" id="UP000031599"/>
    </source>
</evidence>
<evidence type="ECO:0000256" key="1">
    <source>
        <dbReference type="SAM" id="MobiDB-lite"/>
    </source>
</evidence>